<evidence type="ECO:0000313" key="9">
    <source>
        <dbReference type="Proteomes" id="UP000199513"/>
    </source>
</evidence>
<keyword evidence="6" id="KW-0472">Membrane</keyword>
<dbReference type="InterPro" id="IPR001041">
    <property type="entry name" value="2Fe-2S_ferredoxin-type"/>
</dbReference>
<dbReference type="STRING" id="1003.SAMN04488541_102063"/>
<dbReference type="PANTHER" id="PTHR44379">
    <property type="entry name" value="OXIDOREDUCTASE WITH IRON-SULFUR SUBUNIT"/>
    <property type="match status" value="1"/>
</dbReference>
<keyword evidence="1" id="KW-0001">2Fe-2S</keyword>
<organism evidence="8 9">
    <name type="scientific">Thermoflexibacter ruber</name>
    <dbReference type="NCBI Taxonomy" id="1003"/>
    <lineage>
        <taxon>Bacteria</taxon>
        <taxon>Pseudomonadati</taxon>
        <taxon>Bacteroidota</taxon>
        <taxon>Cytophagia</taxon>
        <taxon>Cytophagales</taxon>
        <taxon>Thermoflexibacteraceae</taxon>
        <taxon>Thermoflexibacter</taxon>
    </lineage>
</organism>
<dbReference type="InterPro" id="IPR051452">
    <property type="entry name" value="Diverse_Oxidoreductases"/>
</dbReference>
<dbReference type="PROSITE" id="PS00197">
    <property type="entry name" value="2FE2S_FER_1"/>
    <property type="match status" value="1"/>
</dbReference>
<keyword evidence="6" id="KW-1133">Transmembrane helix</keyword>
<evidence type="ECO:0000256" key="5">
    <source>
        <dbReference type="ARBA" id="ARBA00023014"/>
    </source>
</evidence>
<dbReference type="Pfam" id="PF01799">
    <property type="entry name" value="Fer2_2"/>
    <property type="match status" value="1"/>
</dbReference>
<keyword evidence="5" id="KW-0411">Iron-sulfur</keyword>
<dbReference type="Gene3D" id="1.10.150.120">
    <property type="entry name" value="[2Fe-2S]-binding domain"/>
    <property type="match status" value="1"/>
</dbReference>
<dbReference type="Pfam" id="PF00111">
    <property type="entry name" value="Fer2"/>
    <property type="match status" value="1"/>
</dbReference>
<evidence type="ECO:0000259" key="7">
    <source>
        <dbReference type="PROSITE" id="PS51085"/>
    </source>
</evidence>
<evidence type="ECO:0000256" key="3">
    <source>
        <dbReference type="ARBA" id="ARBA00023002"/>
    </source>
</evidence>
<reference evidence="8 9" key="1">
    <citation type="submission" date="2016-10" db="EMBL/GenBank/DDBJ databases">
        <authorList>
            <person name="de Groot N.N."/>
        </authorList>
    </citation>
    <scope>NUCLEOTIDE SEQUENCE [LARGE SCALE GENOMIC DNA]</scope>
    <source>
        <strain>GEY</strain>
        <strain evidence="9">DSM 9560</strain>
    </source>
</reference>
<dbReference type="GO" id="GO:0046872">
    <property type="term" value="F:metal ion binding"/>
    <property type="evidence" value="ECO:0007669"/>
    <property type="project" value="UniProtKB-KW"/>
</dbReference>
<dbReference type="GO" id="GO:0051537">
    <property type="term" value="F:2 iron, 2 sulfur cluster binding"/>
    <property type="evidence" value="ECO:0007669"/>
    <property type="project" value="UniProtKB-KW"/>
</dbReference>
<protein>
    <submittedName>
        <fullName evidence="8">Isoquinoline 1-oxidoreductase, alpha subunit</fullName>
    </submittedName>
</protein>
<evidence type="ECO:0000256" key="2">
    <source>
        <dbReference type="ARBA" id="ARBA00022723"/>
    </source>
</evidence>
<evidence type="ECO:0000256" key="1">
    <source>
        <dbReference type="ARBA" id="ARBA00022714"/>
    </source>
</evidence>
<dbReference type="Gene3D" id="3.10.20.30">
    <property type="match status" value="1"/>
</dbReference>
<gene>
    <name evidence="8" type="ORF">SAMN04488541_102063</name>
</gene>
<keyword evidence="9" id="KW-1185">Reference proteome</keyword>
<dbReference type="InterPro" id="IPR006058">
    <property type="entry name" value="2Fe2S_fd_BS"/>
</dbReference>
<dbReference type="InterPro" id="IPR036884">
    <property type="entry name" value="2Fe-2S-bd_dom_sf"/>
</dbReference>
<evidence type="ECO:0000256" key="6">
    <source>
        <dbReference type="SAM" id="Phobius"/>
    </source>
</evidence>
<keyword evidence="3" id="KW-0560">Oxidoreductase</keyword>
<dbReference type="SUPFAM" id="SSF47741">
    <property type="entry name" value="CO dehydrogenase ISP C-domain like"/>
    <property type="match status" value="1"/>
</dbReference>
<dbReference type="EMBL" id="FONY01000020">
    <property type="protein sequence ID" value="SFF21605.1"/>
    <property type="molecule type" value="Genomic_DNA"/>
</dbReference>
<dbReference type="InterPro" id="IPR002888">
    <property type="entry name" value="2Fe-2S-bd"/>
</dbReference>
<dbReference type="Proteomes" id="UP000199513">
    <property type="component" value="Unassembled WGS sequence"/>
</dbReference>
<dbReference type="CDD" id="cd00207">
    <property type="entry name" value="fer2"/>
    <property type="match status" value="1"/>
</dbReference>
<dbReference type="PANTHER" id="PTHR44379:SF2">
    <property type="entry name" value="BLR6218 PROTEIN"/>
    <property type="match status" value="1"/>
</dbReference>
<evidence type="ECO:0000313" key="8">
    <source>
        <dbReference type="EMBL" id="SFF21605.1"/>
    </source>
</evidence>
<dbReference type="SUPFAM" id="SSF54292">
    <property type="entry name" value="2Fe-2S ferredoxin-like"/>
    <property type="match status" value="1"/>
</dbReference>
<dbReference type="GO" id="GO:0016491">
    <property type="term" value="F:oxidoreductase activity"/>
    <property type="evidence" value="ECO:0007669"/>
    <property type="project" value="UniProtKB-KW"/>
</dbReference>
<feature type="domain" description="2Fe-2S ferredoxin-type" evidence="7">
    <location>
        <begin position="28"/>
        <end position="104"/>
    </location>
</feature>
<keyword evidence="2" id="KW-0479">Metal-binding</keyword>
<keyword evidence="6" id="KW-0812">Transmembrane</keyword>
<feature type="transmembrane region" description="Helical" evidence="6">
    <location>
        <begin position="12"/>
        <end position="30"/>
    </location>
</feature>
<dbReference type="InterPro" id="IPR036010">
    <property type="entry name" value="2Fe-2S_ferredoxin-like_sf"/>
</dbReference>
<evidence type="ECO:0000256" key="4">
    <source>
        <dbReference type="ARBA" id="ARBA00023004"/>
    </source>
</evidence>
<dbReference type="PROSITE" id="PS51085">
    <property type="entry name" value="2FE2S_FER_2"/>
    <property type="match status" value="1"/>
</dbReference>
<dbReference type="InterPro" id="IPR012675">
    <property type="entry name" value="Beta-grasp_dom_sf"/>
</dbReference>
<keyword evidence="4" id="KW-0408">Iron</keyword>
<dbReference type="AlphaFoldDB" id="A0A1I2GVA7"/>
<dbReference type="FunFam" id="1.10.150.120:FF:000003">
    <property type="entry name" value="Carbon monoxide dehydrogenase, small subunit"/>
    <property type="match status" value="1"/>
</dbReference>
<sequence length="188" mass="20802">MCFHLDQHLNLPFHILLSLLFSNLFFMAQYQLWINKKSYTVDVEPQMPLLWVIRDVLEMTGTKYGCGMAQCGACTVHLDGVATKTCVLPVSAVIGKQITTIEGLSEDRTHPVQKAWIEEQVPQCGYCQSGQIMAASALLAKNPNPSDAEIDVAMQGNICRCGTYQRVRQAIHVASELMKKESNGQGGK</sequence>
<name>A0A1I2GVA7_9BACT</name>
<proteinExistence type="predicted"/>
<accession>A0A1I2GVA7</accession>